<evidence type="ECO:0000256" key="1">
    <source>
        <dbReference type="SAM" id="MobiDB-lite"/>
    </source>
</evidence>
<feature type="region of interest" description="Disordered" evidence="1">
    <location>
        <begin position="1"/>
        <end position="45"/>
    </location>
</feature>
<sequence>MSSLLETFQKQSFFPSRPFNDSLPVSSQDPKNQQQQQQQQGSIRRRLSSISMKIQRPQIPSSQSSWEFIRRSKSLSSMKVESAGNSIRKWWDWGWGWISSRKPTFARDLEMNEEETAMLGCQNKGSWKHVIYKVRFELRKLVGYSNVSSSASSPVFAYDSYSYKQNFDDGNHSRHG</sequence>
<comment type="caution">
    <text evidence="2">The sequence shown here is derived from an EMBL/GenBank/DDBJ whole genome shotgun (WGS) entry which is preliminary data.</text>
</comment>
<accession>A0AAP0Q2K7</accession>
<name>A0AAP0Q2K7_9MAGN</name>
<dbReference type="AlphaFoldDB" id="A0AAP0Q2K7"/>
<protein>
    <submittedName>
        <fullName evidence="2">Uncharacterized protein</fullName>
    </submittedName>
</protein>
<feature type="compositionally biased region" description="Polar residues" evidence="1">
    <location>
        <begin position="23"/>
        <end position="32"/>
    </location>
</feature>
<dbReference type="Proteomes" id="UP001419268">
    <property type="component" value="Unassembled WGS sequence"/>
</dbReference>
<dbReference type="PANTHER" id="PTHR35714:SF1">
    <property type="entry name" value="OS02G0715300 PROTEIN"/>
    <property type="match status" value="1"/>
</dbReference>
<proteinExistence type="predicted"/>
<evidence type="ECO:0000313" key="2">
    <source>
        <dbReference type="EMBL" id="KAK9164875.1"/>
    </source>
</evidence>
<gene>
    <name evidence="2" type="ORF">Scep_000066</name>
</gene>
<dbReference type="PANTHER" id="PTHR35714">
    <property type="entry name" value="OS02G0715300 PROTEIN"/>
    <property type="match status" value="1"/>
</dbReference>
<keyword evidence="3" id="KW-1185">Reference proteome</keyword>
<reference evidence="2 3" key="1">
    <citation type="submission" date="2024-01" db="EMBL/GenBank/DDBJ databases">
        <title>Genome assemblies of Stephania.</title>
        <authorList>
            <person name="Yang L."/>
        </authorList>
    </citation>
    <scope>NUCLEOTIDE SEQUENCE [LARGE SCALE GENOMIC DNA]</scope>
    <source>
        <strain evidence="2">JXDWG</strain>
        <tissue evidence="2">Leaf</tissue>
    </source>
</reference>
<feature type="compositionally biased region" description="Polar residues" evidence="1">
    <location>
        <begin position="1"/>
        <end position="14"/>
    </location>
</feature>
<evidence type="ECO:0000313" key="3">
    <source>
        <dbReference type="Proteomes" id="UP001419268"/>
    </source>
</evidence>
<dbReference type="EMBL" id="JBBNAG010000001">
    <property type="protein sequence ID" value="KAK9164875.1"/>
    <property type="molecule type" value="Genomic_DNA"/>
</dbReference>
<organism evidence="2 3">
    <name type="scientific">Stephania cephalantha</name>
    <dbReference type="NCBI Taxonomy" id="152367"/>
    <lineage>
        <taxon>Eukaryota</taxon>
        <taxon>Viridiplantae</taxon>
        <taxon>Streptophyta</taxon>
        <taxon>Embryophyta</taxon>
        <taxon>Tracheophyta</taxon>
        <taxon>Spermatophyta</taxon>
        <taxon>Magnoliopsida</taxon>
        <taxon>Ranunculales</taxon>
        <taxon>Menispermaceae</taxon>
        <taxon>Menispermoideae</taxon>
        <taxon>Cissampelideae</taxon>
        <taxon>Stephania</taxon>
    </lineage>
</organism>